<feature type="chain" id="PRO_5022815894" description="DUF3558 domain-containing protein" evidence="2">
    <location>
        <begin position="23"/>
        <end position="345"/>
    </location>
</feature>
<feature type="signal peptide" evidence="2">
    <location>
        <begin position="1"/>
        <end position="22"/>
    </location>
</feature>
<proteinExistence type="predicted"/>
<name>A0A5C8HQ61_9MICO</name>
<sequence length="345" mass="35313">MSRMRNIVVVLSSALILVGCTAQTPTPTPNPTESSASSASPSSAPTEAPATGTPDVETVAPYDGDCTQLLSEERAAQLGIVLHKNEAESSPQLGWEPFYSDSMQRIGAFGCGWEKADGTFAASLFVIPSAAVGAQVREKWSDLMEADCDPQVGPCSLFVESNGLLAEIDAYSDDLEAALVAALSAPTEAVIGSLPDDAWQTLLTCDDIDVIVQQSAASAALTPGAPTDATSFGPLADGLRETAPYLWCPMNDAADGTSIVVAVQPGVGAPTATRLTALASSPVTISGATEAWEVQGMPSATTVAVVAVVGSNRVTVSAGSITRSDEELLATATTIATDLLAQHAD</sequence>
<evidence type="ECO:0000313" key="3">
    <source>
        <dbReference type="EMBL" id="TXK04593.1"/>
    </source>
</evidence>
<evidence type="ECO:0008006" key="5">
    <source>
        <dbReference type="Google" id="ProtNLM"/>
    </source>
</evidence>
<dbReference type="RefSeq" id="WP_147825728.1">
    <property type="nucleotide sequence ID" value="NZ_BAAARG010000002.1"/>
</dbReference>
<gene>
    <name evidence="3" type="ORF">FVP60_07895</name>
</gene>
<organism evidence="3 4">
    <name type="scientific">Microbacterium mitrae</name>
    <dbReference type="NCBI Taxonomy" id="664640"/>
    <lineage>
        <taxon>Bacteria</taxon>
        <taxon>Bacillati</taxon>
        <taxon>Actinomycetota</taxon>
        <taxon>Actinomycetes</taxon>
        <taxon>Micrococcales</taxon>
        <taxon>Microbacteriaceae</taxon>
        <taxon>Microbacterium</taxon>
    </lineage>
</organism>
<protein>
    <recommendedName>
        <fullName evidence="5">DUF3558 domain-containing protein</fullName>
    </recommendedName>
</protein>
<evidence type="ECO:0000256" key="2">
    <source>
        <dbReference type="SAM" id="SignalP"/>
    </source>
</evidence>
<feature type="compositionally biased region" description="Low complexity" evidence="1">
    <location>
        <begin position="22"/>
        <end position="54"/>
    </location>
</feature>
<dbReference type="EMBL" id="VRSW01000002">
    <property type="protein sequence ID" value="TXK04593.1"/>
    <property type="molecule type" value="Genomic_DNA"/>
</dbReference>
<keyword evidence="2" id="KW-0732">Signal</keyword>
<dbReference type="AlphaFoldDB" id="A0A5C8HQ61"/>
<comment type="caution">
    <text evidence="3">The sequence shown here is derived from an EMBL/GenBank/DDBJ whole genome shotgun (WGS) entry which is preliminary data.</text>
</comment>
<reference evidence="3 4" key="1">
    <citation type="submission" date="2019-08" db="EMBL/GenBank/DDBJ databases">
        <authorList>
            <person name="Dong K."/>
        </authorList>
    </citation>
    <scope>NUCLEOTIDE SEQUENCE [LARGE SCALE GENOMIC DNA]</scope>
    <source>
        <strain evidence="3 4">M4-8</strain>
    </source>
</reference>
<feature type="region of interest" description="Disordered" evidence="1">
    <location>
        <begin position="22"/>
        <end position="62"/>
    </location>
</feature>
<evidence type="ECO:0000313" key="4">
    <source>
        <dbReference type="Proteomes" id="UP000321196"/>
    </source>
</evidence>
<evidence type="ECO:0000256" key="1">
    <source>
        <dbReference type="SAM" id="MobiDB-lite"/>
    </source>
</evidence>
<dbReference type="Proteomes" id="UP000321196">
    <property type="component" value="Unassembled WGS sequence"/>
</dbReference>
<dbReference type="PROSITE" id="PS51257">
    <property type="entry name" value="PROKAR_LIPOPROTEIN"/>
    <property type="match status" value="1"/>
</dbReference>
<accession>A0A5C8HQ61</accession>
<keyword evidence="4" id="KW-1185">Reference proteome</keyword>